<feature type="compositionally biased region" description="Basic and acidic residues" evidence="1">
    <location>
        <begin position="85"/>
        <end position="105"/>
    </location>
</feature>
<evidence type="ECO:0008006" key="4">
    <source>
        <dbReference type="Google" id="ProtNLM"/>
    </source>
</evidence>
<dbReference type="OrthoDB" id="2555634at2759"/>
<dbReference type="EMBL" id="MNAD01001548">
    <property type="protein sequence ID" value="OJT04305.1"/>
    <property type="molecule type" value="Genomic_DNA"/>
</dbReference>
<dbReference type="PANTHER" id="PTHR13621">
    <property type="entry name" value="PROLINE-RICH PROTEIN PRCC"/>
    <property type="match status" value="1"/>
</dbReference>
<dbReference type="Pfam" id="PF10253">
    <property type="entry name" value="PRCC"/>
    <property type="match status" value="1"/>
</dbReference>
<proteinExistence type="predicted"/>
<keyword evidence="3" id="KW-1185">Reference proteome</keyword>
<dbReference type="OMA" id="KPLMFRP"/>
<feature type="region of interest" description="Disordered" evidence="1">
    <location>
        <begin position="254"/>
        <end position="275"/>
    </location>
</feature>
<name>A0A1M2V9V4_TRAPU</name>
<dbReference type="STRING" id="154538.A0A1M2V9V4"/>
<dbReference type="InterPro" id="IPR018800">
    <property type="entry name" value="PRCC"/>
</dbReference>
<feature type="compositionally biased region" description="Low complexity" evidence="1">
    <location>
        <begin position="53"/>
        <end position="64"/>
    </location>
</feature>
<gene>
    <name evidence="2" type="ORF">TRAPUB_4939</name>
</gene>
<dbReference type="GO" id="GO:0005634">
    <property type="term" value="C:nucleus"/>
    <property type="evidence" value="ECO:0007669"/>
    <property type="project" value="TreeGrafter"/>
</dbReference>
<dbReference type="Proteomes" id="UP000184267">
    <property type="component" value="Unassembled WGS sequence"/>
</dbReference>
<evidence type="ECO:0000256" key="1">
    <source>
        <dbReference type="SAM" id="MobiDB-lite"/>
    </source>
</evidence>
<accession>A0A1M2V9V4</accession>
<feature type="compositionally biased region" description="Basic and acidic residues" evidence="1">
    <location>
        <begin position="167"/>
        <end position="190"/>
    </location>
</feature>
<feature type="compositionally biased region" description="Low complexity" evidence="1">
    <location>
        <begin position="24"/>
        <end position="34"/>
    </location>
</feature>
<protein>
    <recommendedName>
        <fullName evidence="4">Mitotic checkpoint regulator, MAD2B-interacting-domain-containing protein</fullName>
    </recommendedName>
</protein>
<feature type="region of interest" description="Disordered" evidence="1">
    <location>
        <begin position="1"/>
        <end position="201"/>
    </location>
</feature>
<feature type="compositionally biased region" description="Polar residues" evidence="1">
    <location>
        <begin position="10"/>
        <end position="23"/>
    </location>
</feature>
<sequence>MLGVEGYGSDSDNASDSETTLQVSATTSSATITSRLPAPAKKSTFALPPPGSSGPTSKTSSGLSLPPPKTRKAPKKIAIGLPSLSKDDDRTSDTDDRPPTKKARLESGAGASGLLSMLPAPKNKAPIAPAAERVLGGGRGPGLVFKAAPSASARTATVEDAEDSEGDMQRQDVLDSSHPSILEEKTEKKAPLPKASIPFMPTSVARGKANVSVEEKHSAPVSRPSAPAVDFFSLGESASPPRIFEPTSKIYVGTTSSSSSRTASTLPSISAAPPLSSKPAIHVPSAAPQVEDFVAPEPTPTDPYPGYYLLPSGQWAAYEPTYYKKFYDKWKREYDAHVRALEKGKVKGFEDLDAEGLQEVNALQEMEKAKKEVQELEERKALTNGADAAPEAPKMNIKGAALGGRARTRHQLSTLLTEAYQNREALEERIAQGRKNRKEAGNKYGF</sequence>
<dbReference type="PANTHER" id="PTHR13621:SF2">
    <property type="entry name" value="PROLINE-RICH PROTEIN PRCC"/>
    <property type="match status" value="1"/>
</dbReference>
<comment type="caution">
    <text evidence="2">The sequence shown here is derived from an EMBL/GenBank/DDBJ whole genome shotgun (WGS) entry which is preliminary data.</text>
</comment>
<evidence type="ECO:0000313" key="3">
    <source>
        <dbReference type="Proteomes" id="UP000184267"/>
    </source>
</evidence>
<evidence type="ECO:0000313" key="2">
    <source>
        <dbReference type="EMBL" id="OJT04305.1"/>
    </source>
</evidence>
<feature type="compositionally biased region" description="Low complexity" evidence="1">
    <location>
        <begin position="119"/>
        <end position="134"/>
    </location>
</feature>
<dbReference type="AlphaFoldDB" id="A0A1M2V9V4"/>
<reference evidence="2 3" key="1">
    <citation type="submission" date="2016-10" db="EMBL/GenBank/DDBJ databases">
        <title>Genome sequence of the basidiomycete white-rot fungus Trametes pubescens.</title>
        <authorList>
            <person name="Makela M.R."/>
            <person name="Granchi Z."/>
            <person name="Peng M."/>
            <person name="De Vries R.P."/>
            <person name="Grigoriev I."/>
            <person name="Riley R."/>
            <person name="Hilden K."/>
        </authorList>
    </citation>
    <scope>NUCLEOTIDE SEQUENCE [LARGE SCALE GENOMIC DNA]</scope>
    <source>
        <strain evidence="2 3">FBCC735</strain>
    </source>
</reference>
<feature type="region of interest" description="Disordered" evidence="1">
    <location>
        <begin position="376"/>
        <end position="395"/>
    </location>
</feature>
<organism evidence="2 3">
    <name type="scientific">Trametes pubescens</name>
    <name type="common">White-rot fungus</name>
    <dbReference type="NCBI Taxonomy" id="154538"/>
    <lineage>
        <taxon>Eukaryota</taxon>
        <taxon>Fungi</taxon>
        <taxon>Dikarya</taxon>
        <taxon>Basidiomycota</taxon>
        <taxon>Agaricomycotina</taxon>
        <taxon>Agaricomycetes</taxon>
        <taxon>Polyporales</taxon>
        <taxon>Polyporaceae</taxon>
        <taxon>Trametes</taxon>
    </lineage>
</organism>